<dbReference type="NCBIfam" id="TIGR00003">
    <property type="entry name" value="copper ion binding protein"/>
    <property type="match status" value="6"/>
</dbReference>
<feature type="region of interest" description="Disordered" evidence="25">
    <location>
        <begin position="326"/>
        <end position="351"/>
    </location>
</feature>
<keyword evidence="12" id="KW-0187">Copper transport</keyword>
<dbReference type="PROSITE" id="PS00154">
    <property type="entry name" value="ATPASE_E1_E2"/>
    <property type="match status" value="1"/>
</dbReference>
<evidence type="ECO:0000256" key="3">
    <source>
        <dbReference type="ARBA" id="ARBA00006024"/>
    </source>
</evidence>
<evidence type="ECO:0000256" key="15">
    <source>
        <dbReference type="ARBA" id="ARBA00022967"/>
    </source>
</evidence>
<organism evidence="28 29">
    <name type="scientific">Sus scrofa</name>
    <name type="common">Pig</name>
    <dbReference type="NCBI Taxonomy" id="9823"/>
    <lineage>
        <taxon>Eukaryota</taxon>
        <taxon>Metazoa</taxon>
        <taxon>Chordata</taxon>
        <taxon>Craniata</taxon>
        <taxon>Vertebrata</taxon>
        <taxon>Euteleostomi</taxon>
        <taxon>Mammalia</taxon>
        <taxon>Eutheria</taxon>
        <taxon>Laurasiatheria</taxon>
        <taxon>Artiodactyla</taxon>
        <taxon>Suina</taxon>
        <taxon>Suidae</taxon>
        <taxon>Sus</taxon>
    </lineage>
</organism>
<feature type="domain" description="HMA" evidence="27">
    <location>
        <begin position="58"/>
        <end position="124"/>
    </location>
</feature>
<evidence type="ECO:0000256" key="5">
    <source>
        <dbReference type="ARBA" id="ARBA00022448"/>
    </source>
</evidence>
<dbReference type="FunFam" id="3.40.50.1000:FF:000144">
    <property type="entry name" value="copper-transporting ATPase 1 isoform X2"/>
    <property type="match status" value="1"/>
</dbReference>
<evidence type="ECO:0000256" key="2">
    <source>
        <dbReference type="ARBA" id="ARBA00004603"/>
    </source>
</evidence>
<evidence type="ECO:0000256" key="10">
    <source>
        <dbReference type="ARBA" id="ARBA00022741"/>
    </source>
</evidence>
<evidence type="ECO:0000256" key="13">
    <source>
        <dbReference type="ARBA" id="ARBA00022840"/>
    </source>
</evidence>
<dbReference type="InterPro" id="IPR017969">
    <property type="entry name" value="Heavy-metal-associated_CS"/>
</dbReference>
<feature type="transmembrane region" description="Helical" evidence="26">
    <location>
        <begin position="725"/>
        <end position="751"/>
    </location>
</feature>
<dbReference type="FunFam" id="3.40.1110.10:FF:000015">
    <property type="entry name" value="ATPase copper transporting beta"/>
    <property type="match status" value="1"/>
</dbReference>
<dbReference type="FunFam" id="3.30.70.100:FF:000009">
    <property type="entry name" value="ATPase copper transporting beta"/>
    <property type="match status" value="1"/>
</dbReference>
<evidence type="ECO:0000313" key="29">
    <source>
        <dbReference type="Proteomes" id="UP000694724"/>
    </source>
</evidence>
<evidence type="ECO:0000256" key="19">
    <source>
        <dbReference type="ARBA" id="ARBA00023065"/>
    </source>
</evidence>
<keyword evidence="8" id="KW-0479">Metal-binding</keyword>
<keyword evidence="20 26" id="KW-0472">Membrane</keyword>
<comment type="catalytic activity">
    <reaction evidence="21">
        <text>Cu(+)(in) + ATP + H2O = Cu(+)(out) + ADP + phosphate + H(+)</text>
        <dbReference type="Rhea" id="RHEA:25792"/>
        <dbReference type="ChEBI" id="CHEBI:15377"/>
        <dbReference type="ChEBI" id="CHEBI:15378"/>
        <dbReference type="ChEBI" id="CHEBI:30616"/>
        <dbReference type="ChEBI" id="CHEBI:43474"/>
        <dbReference type="ChEBI" id="CHEBI:49552"/>
        <dbReference type="ChEBI" id="CHEBI:456216"/>
        <dbReference type="EC" id="7.2.2.8"/>
    </reaction>
</comment>
<dbReference type="PROSITE" id="PS50846">
    <property type="entry name" value="HMA_2"/>
    <property type="match status" value="6"/>
</dbReference>
<feature type="domain" description="HMA" evidence="27">
    <location>
        <begin position="254"/>
        <end position="320"/>
    </location>
</feature>
<dbReference type="GO" id="GO:0016020">
    <property type="term" value="C:membrane"/>
    <property type="evidence" value="ECO:0007669"/>
    <property type="project" value="InterPro"/>
</dbReference>
<comment type="subcellular location">
    <subcellularLocation>
        <location evidence="1">Golgi apparatus</location>
        <location evidence="1">trans-Golgi network membrane</location>
        <topology evidence="1">Multi-pass membrane protein</topology>
    </subcellularLocation>
    <subcellularLocation>
        <location evidence="2">Late endosome</location>
    </subcellularLocation>
</comment>
<dbReference type="Ensembl" id="ENSSSCT00055006673.1">
    <property type="protein sequence ID" value="ENSSSCP00055005246.1"/>
    <property type="gene ID" value="ENSSSCG00055003360.1"/>
</dbReference>
<comment type="similarity">
    <text evidence="3">Belongs to the cation transport ATPase (P-type) (TC 3.A.3) family. Type IB subfamily.</text>
</comment>
<dbReference type="Gene3D" id="1.20.1110.10">
    <property type="entry name" value="Calcium-transporting ATPase, transmembrane domain"/>
    <property type="match status" value="1"/>
</dbReference>
<dbReference type="Pfam" id="PF00702">
    <property type="entry name" value="Hydrolase"/>
    <property type="match status" value="1"/>
</dbReference>
<keyword evidence="6" id="KW-0597">Phosphoprotein</keyword>
<dbReference type="InterPro" id="IPR059000">
    <property type="entry name" value="ATPase_P-type_domA"/>
</dbReference>
<keyword evidence="9" id="KW-0677">Repeat</keyword>
<feature type="transmembrane region" description="Helical" evidence="26">
    <location>
        <begin position="652"/>
        <end position="671"/>
    </location>
</feature>
<feature type="region of interest" description="Disordered" evidence="25">
    <location>
        <begin position="435"/>
        <end position="471"/>
    </location>
</feature>
<dbReference type="PANTHER" id="PTHR46594">
    <property type="entry name" value="P-TYPE CATION-TRANSPORTING ATPASE"/>
    <property type="match status" value="1"/>
</dbReference>
<evidence type="ECO:0000256" key="4">
    <source>
        <dbReference type="ARBA" id="ARBA00012517"/>
    </source>
</evidence>
<proteinExistence type="inferred from homology"/>
<dbReference type="PROSITE" id="PS01047">
    <property type="entry name" value="HMA_1"/>
    <property type="match status" value="6"/>
</dbReference>
<evidence type="ECO:0000256" key="14">
    <source>
        <dbReference type="ARBA" id="ARBA00022842"/>
    </source>
</evidence>
<keyword evidence="15" id="KW-1278">Translocase</keyword>
<dbReference type="PRINTS" id="PR00119">
    <property type="entry name" value="CATATPASE"/>
</dbReference>
<feature type="transmembrane region" description="Helical" evidence="26">
    <location>
        <begin position="691"/>
        <end position="713"/>
    </location>
</feature>
<dbReference type="InterPro" id="IPR018303">
    <property type="entry name" value="ATPase_P-typ_P_site"/>
</dbReference>
<feature type="transmembrane region" description="Helical" evidence="26">
    <location>
        <begin position="921"/>
        <end position="948"/>
    </location>
</feature>
<dbReference type="GO" id="GO:0005524">
    <property type="term" value="F:ATP binding"/>
    <property type="evidence" value="ECO:0007669"/>
    <property type="project" value="UniProtKB-KW"/>
</dbReference>
<dbReference type="SFLD" id="SFLDF00027">
    <property type="entry name" value="p-type_atpase"/>
    <property type="match status" value="1"/>
</dbReference>
<dbReference type="InterPro" id="IPR008250">
    <property type="entry name" value="ATPase_P-typ_transduc_dom_A_sf"/>
</dbReference>
<dbReference type="Gene3D" id="3.30.70.100">
    <property type="match status" value="6"/>
</dbReference>
<dbReference type="SFLD" id="SFLDS00003">
    <property type="entry name" value="Haloacid_Dehalogenase"/>
    <property type="match status" value="1"/>
</dbReference>
<dbReference type="SUPFAM" id="SSF55008">
    <property type="entry name" value="HMA, heavy metal-associated domain"/>
    <property type="match status" value="6"/>
</dbReference>
<evidence type="ECO:0000256" key="1">
    <source>
        <dbReference type="ARBA" id="ARBA00004166"/>
    </source>
</evidence>
<dbReference type="GO" id="GO:0005507">
    <property type="term" value="F:copper ion binding"/>
    <property type="evidence" value="ECO:0007669"/>
    <property type="project" value="InterPro"/>
</dbReference>
<feature type="region of interest" description="Disordered" evidence="25">
    <location>
        <begin position="224"/>
        <end position="252"/>
    </location>
</feature>
<feature type="domain" description="HMA" evidence="27">
    <location>
        <begin position="357"/>
        <end position="423"/>
    </location>
</feature>
<dbReference type="GO" id="GO:0016887">
    <property type="term" value="F:ATP hydrolysis activity"/>
    <property type="evidence" value="ECO:0007669"/>
    <property type="project" value="InterPro"/>
</dbReference>
<keyword evidence="5" id="KW-0813">Transport</keyword>
<keyword evidence="19" id="KW-0406">Ion transport</keyword>
<evidence type="ECO:0000256" key="17">
    <source>
        <dbReference type="ARBA" id="ARBA00023008"/>
    </source>
</evidence>
<keyword evidence="13" id="KW-0067">ATP-binding</keyword>
<evidence type="ECO:0000256" key="24">
    <source>
        <dbReference type="ARBA" id="ARBA00083608"/>
    </source>
</evidence>
<dbReference type="GO" id="GO:0005802">
    <property type="term" value="C:trans-Golgi network"/>
    <property type="evidence" value="ECO:0007669"/>
    <property type="project" value="UniProtKB-ARBA"/>
</dbReference>
<dbReference type="InterPro" id="IPR006122">
    <property type="entry name" value="HMA_Cu_ion-bd"/>
</dbReference>
<feature type="domain" description="HMA" evidence="27">
    <location>
        <begin position="143"/>
        <end position="209"/>
    </location>
</feature>
<dbReference type="Gene3D" id="3.40.50.1000">
    <property type="entry name" value="HAD superfamily/HAD-like"/>
    <property type="match status" value="1"/>
</dbReference>
<comment type="subunit">
    <text evidence="22">Monomer. Interacts with COMMD1/MURR1. Interacts with DCTN4, in a copper-dependent manner. Interacts with ATOX1. Interacts (via C-terminus) with ZBTB16/PLZF.</text>
</comment>
<keyword evidence="7 26" id="KW-0812">Transmembrane</keyword>
<evidence type="ECO:0000259" key="27">
    <source>
        <dbReference type="PROSITE" id="PS50846"/>
    </source>
</evidence>
<feature type="compositionally biased region" description="Polar residues" evidence="25">
    <location>
        <begin position="435"/>
        <end position="453"/>
    </location>
</feature>
<dbReference type="Proteomes" id="UP000694724">
    <property type="component" value="Unplaced"/>
</dbReference>
<feature type="domain" description="HMA" evidence="27">
    <location>
        <begin position="562"/>
        <end position="628"/>
    </location>
</feature>
<evidence type="ECO:0000256" key="11">
    <source>
        <dbReference type="ARBA" id="ARBA00022753"/>
    </source>
</evidence>
<dbReference type="NCBIfam" id="TIGR01494">
    <property type="entry name" value="ATPase_P-type"/>
    <property type="match status" value="2"/>
</dbReference>
<evidence type="ECO:0000256" key="16">
    <source>
        <dbReference type="ARBA" id="ARBA00022989"/>
    </source>
</evidence>
<dbReference type="InterPro" id="IPR023214">
    <property type="entry name" value="HAD_sf"/>
</dbReference>
<evidence type="ECO:0000256" key="12">
    <source>
        <dbReference type="ARBA" id="ARBA00022796"/>
    </source>
</evidence>
<keyword evidence="16 26" id="KW-1133">Transmembrane helix</keyword>
<dbReference type="InterPro" id="IPR044492">
    <property type="entry name" value="P_typ_ATPase_HD_dom"/>
</dbReference>
<evidence type="ECO:0000256" key="23">
    <source>
        <dbReference type="ARBA" id="ARBA00074947"/>
    </source>
</evidence>
<dbReference type="InterPro" id="IPR023299">
    <property type="entry name" value="ATPase_P-typ_cyto_dom_N"/>
</dbReference>
<evidence type="ECO:0000256" key="20">
    <source>
        <dbReference type="ARBA" id="ARBA00023136"/>
    </source>
</evidence>
<dbReference type="InterPro" id="IPR036163">
    <property type="entry name" value="HMA_dom_sf"/>
</dbReference>
<evidence type="ECO:0000256" key="8">
    <source>
        <dbReference type="ARBA" id="ARBA00022723"/>
    </source>
</evidence>
<name>A0A8D1TUS5_PIG</name>
<dbReference type="PANTHER" id="PTHR46594:SF8">
    <property type="entry name" value="P-TYPE CU(+) TRANSPORTER"/>
    <property type="match status" value="1"/>
</dbReference>
<keyword evidence="14" id="KW-0460">Magnesium</keyword>
<evidence type="ECO:0000256" key="25">
    <source>
        <dbReference type="SAM" id="MobiDB-lite"/>
    </source>
</evidence>
<dbReference type="GO" id="GO:0140581">
    <property type="term" value="F:P-type monovalent copper transporter activity"/>
    <property type="evidence" value="ECO:0007669"/>
    <property type="project" value="UniProtKB-EC"/>
</dbReference>
<evidence type="ECO:0000256" key="21">
    <source>
        <dbReference type="ARBA" id="ARBA00049289"/>
    </source>
</evidence>
<dbReference type="FunFam" id="2.70.150.10:FF:000002">
    <property type="entry name" value="Copper-transporting ATPase 1, putative"/>
    <property type="match status" value="1"/>
</dbReference>
<dbReference type="SFLD" id="SFLDG00002">
    <property type="entry name" value="C1.7:_P-type_atpase_like"/>
    <property type="match status" value="1"/>
</dbReference>
<dbReference type="CDD" id="cd00371">
    <property type="entry name" value="HMA"/>
    <property type="match status" value="6"/>
</dbReference>
<feature type="transmembrane region" description="Helical" evidence="26">
    <location>
        <begin position="1258"/>
        <end position="1280"/>
    </location>
</feature>
<evidence type="ECO:0000256" key="6">
    <source>
        <dbReference type="ARBA" id="ARBA00022553"/>
    </source>
</evidence>
<feature type="compositionally biased region" description="Polar residues" evidence="25">
    <location>
        <begin position="241"/>
        <end position="252"/>
    </location>
</feature>
<reference evidence="28" key="1">
    <citation type="submission" date="2025-08" db="UniProtKB">
        <authorList>
            <consortium name="Ensembl"/>
        </authorList>
    </citation>
    <scope>IDENTIFICATION</scope>
</reference>
<accession>A0A8D1TUS5</accession>
<evidence type="ECO:0000256" key="7">
    <source>
        <dbReference type="ARBA" id="ARBA00022692"/>
    </source>
</evidence>
<protein>
    <recommendedName>
        <fullName evidence="23">Copper-transporting ATPase 2</fullName>
        <ecNumber evidence="4">7.2.2.8</ecNumber>
    </recommendedName>
    <alternativeName>
        <fullName evidence="24">Copper pump 2</fullName>
    </alternativeName>
</protein>
<dbReference type="InterPro" id="IPR001757">
    <property type="entry name" value="P_typ_ATPase"/>
</dbReference>
<keyword evidence="10" id="KW-0547">Nucleotide-binding</keyword>
<evidence type="ECO:0000256" key="26">
    <source>
        <dbReference type="SAM" id="Phobius"/>
    </source>
</evidence>
<dbReference type="EC" id="7.2.2.8" evidence="4"/>
<dbReference type="PRINTS" id="PR00942">
    <property type="entry name" value="CUATPASEI"/>
</dbReference>
<dbReference type="Gene3D" id="3.40.1110.10">
    <property type="entry name" value="Calcium-transporting ATPase, cytoplasmic domain N"/>
    <property type="match status" value="1"/>
</dbReference>
<keyword evidence="18" id="KW-0333">Golgi apparatus</keyword>
<dbReference type="Pfam" id="PF00403">
    <property type="entry name" value="HMA"/>
    <property type="match status" value="6"/>
</dbReference>
<evidence type="ECO:0000256" key="22">
    <source>
        <dbReference type="ARBA" id="ARBA00065683"/>
    </source>
</evidence>
<dbReference type="FunFam" id="3.40.50.1000:FF:000092">
    <property type="entry name" value="copper-transporting ATPase 1 isoform X2"/>
    <property type="match status" value="1"/>
</dbReference>
<evidence type="ECO:0000313" key="28">
    <source>
        <dbReference type="Ensembl" id="ENSSSCP00055005246.1"/>
    </source>
</evidence>
<keyword evidence="17" id="KW-0186">Copper</keyword>
<dbReference type="SUPFAM" id="SSF56784">
    <property type="entry name" value="HAD-like"/>
    <property type="match status" value="1"/>
</dbReference>
<dbReference type="FunFam" id="3.30.70.100:FF:000001">
    <property type="entry name" value="ATPase copper transporting beta"/>
    <property type="match status" value="5"/>
</dbReference>
<evidence type="ECO:0000256" key="18">
    <source>
        <dbReference type="ARBA" id="ARBA00023034"/>
    </source>
</evidence>
<dbReference type="GO" id="GO:0005770">
    <property type="term" value="C:late endosome"/>
    <property type="evidence" value="ECO:0007669"/>
    <property type="project" value="UniProtKB-SubCell"/>
</dbReference>
<sequence length="1398" mass="149838">MKPERESQITDREEASQRILSKLSWPTHAREPKMKQSFAFDNSGYEEGLDGVCPSQTASGTIRVGGMTCQSCVKSIEGRVSSLKGILSVTVSLEQGSAAVRYVPSVLSLPQVCRQIEDMGFEASVEEGKAASWPSRVSPAPEAVVKLRVEGMTCQSCVSSIEGRLRKLQGVVRVRVSLGNQEAVITYQPYLIQPQDLREHVNDMGFDAVIKNKVAPVSLGPIDVGRLQSTHPKAPPAPADQNGSSAESSGRQGVTLHLRVDGMHCKSCVLNIEENIGQLPGVQSIRVSLEKRTARVQYDPSCVSPGALQAAIEALPPGNFRVSLPDGAAEGTGTDARSRPHRSPGPPWSPPAPGVCCTAELAIRGMTCASCVQSIEGLVSQKEGVYHISVSLAEGTGTVLYDPLVTQAEELRAAVEDMGFEASVLAENCSSNHVGNHSAGNATGSTAVGTPTPVQEGAPHPGGLPTNHHSSRASEIPQASAAVAPQKCFLQITGMTCASCVSNIERNLQKEAGILSVLVALMAGKAEVKYNPDVIQPLEIAQLIRELGFEATVLEDYKGSDGDLELVVTGMTCTSCVHNIESRLTRTNGVTYASVALATSKAHVKFDPELIGPRDIVRIIEEIGFHASLAQRNPKAHHLDHKVEIKQWKKSFLCSLVFGIPVMGLMIYMLIPSHGPHEAMVLDHNIIPGLSILNLIFFILCTFVQFLGGWYFYVQAYKSLRHGAANMDVLIVLATSVAYAYSLVILVVAIAERAERSPVTFFDTPPMLFVFIALGRWLEHVAKSKTSEALAKLMSLQATEATVVTFGKDNLIVREEQVPMELVQRGDVIKVVPGGKFPVDGKVLEGSTMADESLITGEAMPVTKKPGSTVIAGSINAHGSVLVTATHVGNETTLAQIVKLVEEAQMSKAPIQQLADRFSGYFVPFIIIISTLTLVVWIVIGFVDFGVVQKYFPIKTVMFDKTGTITHGVPKVMRVLLLVDVATLPLRKVLAVVGTAEASSEHPLGVAVTRYCKEELGTETLGYCTDFQAVPGCGIGCKVSNVEGVLAQGERQQGRPTAHLNGVSSMPSETDAAPQTFSVLIGNREWMMRNGLTVTSDVSDAMTNHEMKGQTAILVAIDGVLCGMLAIADAVKQEAALAVHTLKSMGIDVVLITGDNHKTARAIATQVGINKVFAEVLPSHKVAKVQQLQNEGKRVAMVGDGVNDSPALAQADMGVAIGTGTDVAIEAADVVLIRNDLLDVVASIHLSKRTVRRIRLNLVLALIYNLVGIPIAAGVFMPIGIVLQPWMGSAAMAASSVSVVLSSLQLKCYKKPDLARYEAQAQGRMRPLSASQVSVHVGMDDRRRDPPRAAPWDQVSYISQVSLSSLKSDKLSRHSIAADDRGDKWSLLLNDRDEEQCI</sequence>
<dbReference type="InterPro" id="IPR006121">
    <property type="entry name" value="HMA_dom"/>
</dbReference>
<dbReference type="InterPro" id="IPR036412">
    <property type="entry name" value="HAD-like_sf"/>
</dbReference>
<dbReference type="Gene3D" id="2.70.150.10">
    <property type="entry name" value="Calcium-transporting ATPase, cytoplasmic transduction domain A"/>
    <property type="match status" value="1"/>
</dbReference>
<dbReference type="SUPFAM" id="SSF81653">
    <property type="entry name" value="Calcium ATPase, transduction domain A"/>
    <property type="match status" value="1"/>
</dbReference>
<dbReference type="Pfam" id="PF00122">
    <property type="entry name" value="E1-E2_ATPase"/>
    <property type="match status" value="1"/>
</dbReference>
<feature type="domain" description="HMA" evidence="27">
    <location>
        <begin position="486"/>
        <end position="552"/>
    </location>
</feature>
<dbReference type="CDD" id="cd02094">
    <property type="entry name" value="P-type_ATPase_Cu-like"/>
    <property type="match status" value="1"/>
</dbReference>
<keyword evidence="11" id="KW-0967">Endosome</keyword>
<evidence type="ECO:0000256" key="9">
    <source>
        <dbReference type="ARBA" id="ARBA00022737"/>
    </source>
</evidence>